<feature type="transmembrane region" description="Helical" evidence="8">
    <location>
        <begin position="399"/>
        <end position="417"/>
    </location>
</feature>
<evidence type="ECO:0000256" key="2">
    <source>
        <dbReference type="ARBA" id="ARBA00008821"/>
    </source>
</evidence>
<dbReference type="InterPro" id="IPR006043">
    <property type="entry name" value="NCS2"/>
</dbReference>
<evidence type="ECO:0000256" key="8">
    <source>
        <dbReference type="SAM" id="Phobius"/>
    </source>
</evidence>
<dbReference type="AlphaFoldDB" id="A0A238YZU2"/>
<reference evidence="9 10" key="1">
    <citation type="submission" date="2017-06" db="EMBL/GenBank/DDBJ databases">
        <authorList>
            <person name="Kim H.J."/>
            <person name="Triplett B.A."/>
        </authorList>
    </citation>
    <scope>NUCLEOTIDE SEQUENCE [LARGE SCALE GENOMIC DNA]</scope>
    <source>
        <strain evidence="9 10">DSM 13116</strain>
    </source>
</reference>
<dbReference type="PROSITE" id="PS01116">
    <property type="entry name" value="XANTH_URACIL_PERMASE"/>
    <property type="match status" value="1"/>
</dbReference>
<feature type="transmembrane region" description="Helical" evidence="8">
    <location>
        <begin position="374"/>
        <end position="393"/>
    </location>
</feature>
<dbReference type="GO" id="GO:0005886">
    <property type="term" value="C:plasma membrane"/>
    <property type="evidence" value="ECO:0007669"/>
    <property type="project" value="UniProtKB-SubCell"/>
</dbReference>
<evidence type="ECO:0000256" key="1">
    <source>
        <dbReference type="ARBA" id="ARBA00004651"/>
    </source>
</evidence>
<feature type="transmembrane region" description="Helical" evidence="8">
    <location>
        <begin position="309"/>
        <end position="334"/>
    </location>
</feature>
<dbReference type="RefSeq" id="WP_089272586.1">
    <property type="nucleotide sequence ID" value="NZ_FZOC01000002.1"/>
</dbReference>
<dbReference type="InterPro" id="IPR006042">
    <property type="entry name" value="Xan_ur_permease"/>
</dbReference>
<dbReference type="PANTHER" id="PTHR42810">
    <property type="entry name" value="PURINE PERMEASE C1399.01C-RELATED"/>
    <property type="match status" value="1"/>
</dbReference>
<keyword evidence="3" id="KW-0813">Transport</keyword>
<dbReference type="EMBL" id="FZOC01000002">
    <property type="protein sequence ID" value="SNR76532.1"/>
    <property type="molecule type" value="Genomic_DNA"/>
</dbReference>
<keyword evidence="6 8" id="KW-1133">Transmembrane helix</keyword>
<evidence type="ECO:0000256" key="6">
    <source>
        <dbReference type="ARBA" id="ARBA00022989"/>
    </source>
</evidence>
<evidence type="ECO:0000256" key="7">
    <source>
        <dbReference type="ARBA" id="ARBA00023136"/>
    </source>
</evidence>
<comment type="subcellular location">
    <subcellularLocation>
        <location evidence="1">Cell membrane</location>
        <topology evidence="1">Multi-pass membrane protein</topology>
    </subcellularLocation>
</comment>
<evidence type="ECO:0000256" key="4">
    <source>
        <dbReference type="ARBA" id="ARBA00022475"/>
    </source>
</evidence>
<feature type="transmembrane region" description="Helical" evidence="8">
    <location>
        <begin position="12"/>
        <end position="35"/>
    </location>
</feature>
<feature type="transmembrane region" description="Helical" evidence="8">
    <location>
        <begin position="130"/>
        <end position="154"/>
    </location>
</feature>
<keyword evidence="7 8" id="KW-0472">Membrane</keyword>
<feature type="transmembrane region" description="Helical" evidence="8">
    <location>
        <begin position="340"/>
        <end position="362"/>
    </location>
</feature>
<dbReference type="GO" id="GO:0042907">
    <property type="term" value="F:xanthine transmembrane transporter activity"/>
    <property type="evidence" value="ECO:0007669"/>
    <property type="project" value="TreeGrafter"/>
</dbReference>
<dbReference type="OrthoDB" id="9779092at2"/>
<gene>
    <name evidence="9" type="ORF">SAMN04488503_1122</name>
</gene>
<keyword evidence="5 8" id="KW-0812">Transmembrane</keyword>
<evidence type="ECO:0000256" key="3">
    <source>
        <dbReference type="ARBA" id="ARBA00022448"/>
    </source>
</evidence>
<feature type="transmembrane region" description="Helical" evidence="8">
    <location>
        <begin position="97"/>
        <end position="118"/>
    </location>
</feature>
<dbReference type="Pfam" id="PF00860">
    <property type="entry name" value="Xan_ur_permease"/>
    <property type="match status" value="1"/>
</dbReference>
<accession>A0A238YZU2</accession>
<feature type="transmembrane region" description="Helical" evidence="8">
    <location>
        <begin position="226"/>
        <end position="247"/>
    </location>
</feature>
<evidence type="ECO:0000313" key="9">
    <source>
        <dbReference type="EMBL" id="SNR76532.1"/>
    </source>
</evidence>
<evidence type="ECO:0000256" key="5">
    <source>
        <dbReference type="ARBA" id="ARBA00022692"/>
    </source>
</evidence>
<feature type="transmembrane region" description="Helical" evidence="8">
    <location>
        <begin position="191"/>
        <end position="220"/>
    </location>
</feature>
<dbReference type="Proteomes" id="UP000198324">
    <property type="component" value="Unassembled WGS sequence"/>
</dbReference>
<feature type="transmembrane region" description="Helical" evidence="8">
    <location>
        <begin position="41"/>
        <end position="60"/>
    </location>
</feature>
<feature type="transmembrane region" description="Helical" evidence="8">
    <location>
        <begin position="67"/>
        <end position="85"/>
    </location>
</feature>
<keyword evidence="10" id="KW-1185">Reference proteome</keyword>
<name>A0A238YZU2_9BACT</name>
<dbReference type="NCBIfam" id="NF007995">
    <property type="entry name" value="PRK10720.1"/>
    <property type="match status" value="1"/>
</dbReference>
<keyword evidence="4" id="KW-1003">Cell membrane</keyword>
<sequence length="429" mass="44497">MSRRIIQVEEKVPFLQGVPLSFQHLFAMFGASVLVPTLFKIDPAIVLLMNGVGTLIYLFLCKGKAPAFLGSSFAFLSPVFVVLGADKAFWGANYPLALGGFIAAGLVFICVALIIWRFGPGWISIVLPPATMGPIVALIGLELASVATGMAGIMPDPKTGAVDANAVIVSMVTLLTVAFGSVLFRGFMAVIPVLIGILAGYLTAMGLGMVSFAAVAAAPLLATPTFYAPVFDLNAVLVILPAALVVISEHIGHLVVTGNIVERDLTRDPGLHRSLMGDGVSTVLSGFMGSVPTTTYGENIGVMAITRVYSVWVIGGAAVLSIALAFVGTLSAFIQSIPAPVMGGVCILLFGVIAASGIRMLVEAKVDYSKPVNLTLTAITFIVGISGAAIQIGNVQLKGMALATVVGMGLSIVFRLLEKSGLTSEKTDL</sequence>
<evidence type="ECO:0000313" key="10">
    <source>
        <dbReference type="Proteomes" id="UP000198324"/>
    </source>
</evidence>
<dbReference type="PANTHER" id="PTHR42810:SF4">
    <property type="entry name" value="URIC ACID TRANSPORTER UACT"/>
    <property type="match status" value="1"/>
</dbReference>
<dbReference type="NCBIfam" id="TIGR00801">
    <property type="entry name" value="ncs2"/>
    <property type="match status" value="1"/>
</dbReference>
<comment type="similarity">
    <text evidence="2">Belongs to the nucleobase:cation symporter-2 (NCS2) (TC 2.A.40) family.</text>
</comment>
<organism evidence="9 10">
    <name type="scientific">Humidesulfovibrio mexicanus</name>
    <dbReference type="NCBI Taxonomy" id="147047"/>
    <lineage>
        <taxon>Bacteria</taxon>
        <taxon>Pseudomonadati</taxon>
        <taxon>Thermodesulfobacteriota</taxon>
        <taxon>Desulfovibrionia</taxon>
        <taxon>Desulfovibrionales</taxon>
        <taxon>Desulfovibrionaceae</taxon>
        <taxon>Humidesulfovibrio</taxon>
    </lineage>
</organism>
<proteinExistence type="inferred from homology"/>
<protein>
    <submittedName>
        <fullName evidence="9">Uracil permease</fullName>
    </submittedName>
</protein>
<feature type="transmembrane region" description="Helical" evidence="8">
    <location>
        <begin position="166"/>
        <end position="184"/>
    </location>
</feature>